<dbReference type="SUPFAM" id="SSF55931">
    <property type="entry name" value="Glutamine synthetase/guanido kinase"/>
    <property type="match status" value="1"/>
</dbReference>
<organism evidence="11">
    <name type="scientific">marine sediment metagenome</name>
    <dbReference type="NCBI Taxonomy" id="412755"/>
    <lineage>
        <taxon>unclassified sequences</taxon>
        <taxon>metagenomes</taxon>
        <taxon>ecological metagenomes</taxon>
    </lineage>
</organism>
<keyword evidence="5" id="KW-0436">Ligase</keyword>
<comment type="similarity">
    <text evidence="2">Belongs to the glutamine synthetase family.</text>
</comment>
<dbReference type="PROSITE" id="PS51987">
    <property type="entry name" value="GS_CATALYTIC"/>
    <property type="match status" value="1"/>
</dbReference>
<evidence type="ECO:0000256" key="4">
    <source>
        <dbReference type="ARBA" id="ARBA00022490"/>
    </source>
</evidence>
<dbReference type="InterPro" id="IPR014746">
    <property type="entry name" value="Gln_synth/guanido_kin_cat_dom"/>
</dbReference>
<evidence type="ECO:0000256" key="8">
    <source>
        <dbReference type="ARBA" id="ARBA00049436"/>
    </source>
</evidence>
<keyword evidence="4" id="KW-0963">Cytoplasm</keyword>
<dbReference type="AlphaFoldDB" id="X1LYY0"/>
<dbReference type="PANTHER" id="PTHR20852">
    <property type="entry name" value="GLUTAMINE SYNTHETASE"/>
    <property type="match status" value="1"/>
</dbReference>
<evidence type="ECO:0000259" key="9">
    <source>
        <dbReference type="PROSITE" id="PS51986"/>
    </source>
</evidence>
<dbReference type="GO" id="GO:0005737">
    <property type="term" value="C:cytoplasm"/>
    <property type="evidence" value="ECO:0007669"/>
    <property type="project" value="UniProtKB-SubCell"/>
</dbReference>
<protein>
    <recommendedName>
        <fullName evidence="3">glutamine synthetase</fullName>
        <ecNumber evidence="3">6.3.1.2</ecNumber>
    </recommendedName>
</protein>
<dbReference type="InterPro" id="IPR008147">
    <property type="entry name" value="Gln_synt_N"/>
</dbReference>
<dbReference type="EC" id="6.3.1.2" evidence="3"/>
<feature type="non-terminal residue" evidence="11">
    <location>
        <position position="1"/>
    </location>
</feature>
<keyword evidence="6" id="KW-0547">Nucleotide-binding</keyword>
<dbReference type="InterPro" id="IPR036651">
    <property type="entry name" value="Gln_synt_N_sf"/>
</dbReference>
<evidence type="ECO:0000256" key="2">
    <source>
        <dbReference type="ARBA" id="ARBA00009897"/>
    </source>
</evidence>
<evidence type="ECO:0000256" key="5">
    <source>
        <dbReference type="ARBA" id="ARBA00022598"/>
    </source>
</evidence>
<feature type="domain" description="GS beta-grasp" evidence="9">
    <location>
        <begin position="1"/>
        <end position="86"/>
    </location>
</feature>
<comment type="caution">
    <text evidence="11">The sequence shown here is derived from an EMBL/GenBank/DDBJ whole genome shotgun (WGS) entry which is preliminary data.</text>
</comment>
<dbReference type="EMBL" id="BARV01008742">
    <property type="protein sequence ID" value="GAI07625.1"/>
    <property type="molecule type" value="Genomic_DNA"/>
</dbReference>
<comment type="subcellular location">
    <subcellularLocation>
        <location evidence="1">Cytoplasm</location>
    </subcellularLocation>
</comment>
<dbReference type="Gene3D" id="3.10.20.70">
    <property type="entry name" value="Glutamine synthetase, N-terminal domain"/>
    <property type="match status" value="1"/>
</dbReference>
<dbReference type="FunFam" id="3.30.590.10:FF:000011">
    <property type="entry name" value="Glutamine synthetase"/>
    <property type="match status" value="1"/>
</dbReference>
<dbReference type="SUPFAM" id="SSF54368">
    <property type="entry name" value="Glutamine synthetase, N-terminal domain"/>
    <property type="match status" value="1"/>
</dbReference>
<evidence type="ECO:0000256" key="1">
    <source>
        <dbReference type="ARBA" id="ARBA00004496"/>
    </source>
</evidence>
<dbReference type="PROSITE" id="PS00181">
    <property type="entry name" value="GLNA_ATP"/>
    <property type="match status" value="1"/>
</dbReference>
<keyword evidence="7" id="KW-0067">ATP-binding</keyword>
<comment type="catalytic activity">
    <reaction evidence="8">
        <text>L-glutamate + NH4(+) + ATP = L-glutamine + ADP + phosphate + H(+)</text>
        <dbReference type="Rhea" id="RHEA:16169"/>
        <dbReference type="ChEBI" id="CHEBI:15378"/>
        <dbReference type="ChEBI" id="CHEBI:28938"/>
        <dbReference type="ChEBI" id="CHEBI:29985"/>
        <dbReference type="ChEBI" id="CHEBI:30616"/>
        <dbReference type="ChEBI" id="CHEBI:43474"/>
        <dbReference type="ChEBI" id="CHEBI:58359"/>
        <dbReference type="ChEBI" id="CHEBI:456216"/>
        <dbReference type="EC" id="6.3.1.2"/>
    </reaction>
</comment>
<dbReference type="PANTHER" id="PTHR20852:SF57">
    <property type="entry name" value="GLUTAMINE SYNTHETASE 2 CYTOPLASMIC"/>
    <property type="match status" value="1"/>
</dbReference>
<evidence type="ECO:0000256" key="3">
    <source>
        <dbReference type="ARBA" id="ARBA00012937"/>
    </source>
</evidence>
<feature type="domain" description="GS catalytic" evidence="10">
    <location>
        <begin position="93"/>
        <end position="336"/>
    </location>
</feature>
<dbReference type="Gene3D" id="3.30.590.10">
    <property type="entry name" value="Glutamine synthetase/guanido kinase, catalytic domain"/>
    <property type="match status" value="1"/>
</dbReference>
<evidence type="ECO:0000256" key="6">
    <source>
        <dbReference type="ARBA" id="ARBA00022741"/>
    </source>
</evidence>
<dbReference type="Pfam" id="PF00120">
    <property type="entry name" value="Gln-synt_C"/>
    <property type="match status" value="1"/>
</dbReference>
<dbReference type="InterPro" id="IPR008146">
    <property type="entry name" value="Gln_synth_cat_dom"/>
</dbReference>
<dbReference type="Pfam" id="PF03951">
    <property type="entry name" value="Gln-synt_N"/>
    <property type="match status" value="1"/>
</dbReference>
<name>X1LYY0_9ZZZZ</name>
<reference evidence="11" key="1">
    <citation type="journal article" date="2014" name="Front. Microbiol.">
        <title>High frequency of phylogenetically diverse reductive dehalogenase-homologous genes in deep subseafloor sedimentary metagenomes.</title>
        <authorList>
            <person name="Kawai M."/>
            <person name="Futagami T."/>
            <person name="Toyoda A."/>
            <person name="Takaki Y."/>
            <person name="Nishi S."/>
            <person name="Hori S."/>
            <person name="Arai W."/>
            <person name="Tsubouchi T."/>
            <person name="Morono Y."/>
            <person name="Uchiyama I."/>
            <person name="Ito T."/>
            <person name="Fujiyama A."/>
            <person name="Inagaki F."/>
            <person name="Takami H."/>
        </authorList>
    </citation>
    <scope>NUCLEOTIDE SEQUENCE</scope>
    <source>
        <strain evidence="11">Expedition CK06-06</strain>
    </source>
</reference>
<dbReference type="SMART" id="SM01230">
    <property type="entry name" value="Gln-synt_C"/>
    <property type="match status" value="1"/>
</dbReference>
<dbReference type="GO" id="GO:0004356">
    <property type="term" value="F:glutamine synthetase activity"/>
    <property type="evidence" value="ECO:0007669"/>
    <property type="project" value="UniProtKB-EC"/>
</dbReference>
<gene>
    <name evidence="11" type="ORF">S06H3_17486</name>
</gene>
<evidence type="ECO:0000259" key="10">
    <source>
        <dbReference type="PROSITE" id="PS51987"/>
    </source>
</evidence>
<evidence type="ECO:0000256" key="7">
    <source>
        <dbReference type="ARBA" id="ARBA00022840"/>
    </source>
</evidence>
<sequence length="336" mass="38427">VVEYIWLGANNEIRSKTRVLYDLISNDIEEIPVWNFDGSSTNQAAGNESELIIKPQKIFMDPFKKPKSLSNSLFLIAVCDVYNIDGTHHKTNTRFIANQIFDKKLEEHPWFGIEQEYFLLDEGDFKLLSNIQKQGPYYCSNGSGKAYYRHIVEEHFYACMSAGIKICGMNAEVAPCQWEFQIGPLEGIKAADHLIAARWLLERVSEKYNMNVVWAPKPFKQLNGSGCHTNFSTEKMRQQGGLEDIIIGIEKLRESHVQHMCVYGKNNNLRMTGQHETSSYSDFSFDLSKPVDRGASVRVGTDTIHNKCGYFEDRRPASNMDPYLVTSHIFRTICLI</sequence>
<dbReference type="PROSITE" id="PS00180">
    <property type="entry name" value="GLNA_1"/>
    <property type="match status" value="1"/>
</dbReference>
<dbReference type="PROSITE" id="PS51986">
    <property type="entry name" value="GS_BETA_GRASP"/>
    <property type="match status" value="1"/>
</dbReference>
<evidence type="ECO:0000313" key="11">
    <source>
        <dbReference type="EMBL" id="GAI07625.1"/>
    </source>
</evidence>
<dbReference type="GO" id="GO:0006542">
    <property type="term" value="P:glutamine biosynthetic process"/>
    <property type="evidence" value="ECO:0007669"/>
    <property type="project" value="InterPro"/>
</dbReference>
<dbReference type="InterPro" id="IPR027302">
    <property type="entry name" value="Gln_synth_N_conserv_site"/>
</dbReference>
<dbReference type="GO" id="GO:0005524">
    <property type="term" value="F:ATP binding"/>
    <property type="evidence" value="ECO:0007669"/>
    <property type="project" value="UniProtKB-KW"/>
</dbReference>
<dbReference type="InterPro" id="IPR050292">
    <property type="entry name" value="Glutamine_Synthetase"/>
</dbReference>
<proteinExistence type="inferred from homology"/>
<dbReference type="InterPro" id="IPR027303">
    <property type="entry name" value="Gln_synth_gly_rich_site"/>
</dbReference>
<accession>X1LYY0</accession>